<evidence type="ECO:0000313" key="2">
    <source>
        <dbReference type="Proteomes" id="UP001418222"/>
    </source>
</evidence>
<protein>
    <submittedName>
        <fullName evidence="1">Uncharacterized protein</fullName>
    </submittedName>
</protein>
<evidence type="ECO:0000313" key="1">
    <source>
        <dbReference type="EMBL" id="KAK8936483.1"/>
    </source>
</evidence>
<keyword evidence="2" id="KW-1185">Reference proteome</keyword>
<dbReference type="PANTHER" id="PTHR33116:SF86">
    <property type="entry name" value="REVERSE TRANSCRIPTASE DOMAIN-CONTAINING PROTEIN"/>
    <property type="match status" value="1"/>
</dbReference>
<dbReference type="Proteomes" id="UP001418222">
    <property type="component" value="Unassembled WGS sequence"/>
</dbReference>
<accession>A0AAP0BE93</accession>
<dbReference type="EMBL" id="JBBWWQ010000010">
    <property type="protein sequence ID" value="KAK8936483.1"/>
    <property type="molecule type" value="Genomic_DNA"/>
</dbReference>
<sequence length="246" mass="27486">MAVLTSIPAYVMSCFRLPKSLIAEINSILAGFWWVGNNERRCLQWKSWSFLCRPKSLGGMGFRCLASFNSTLLAKQAWRLVSRPDSLVAVVFRARSLSLCWSSIFSSRETISRGSRISVGSGSSIRIWTDHWLLRPSSFRVLAPRPARMTPKFVSDLLLPSGRGWDADLISSLFPLVDVALILSIPLGRGSLGDRWVWHYSISGLFLVRSAYHLIHLSDGPSASGGPLGWNFIWKAVVPPHIRVFL</sequence>
<comment type="caution">
    <text evidence="1">The sequence shown here is derived from an EMBL/GenBank/DDBJ whole genome shotgun (WGS) entry which is preliminary data.</text>
</comment>
<proteinExistence type="predicted"/>
<name>A0AAP0BE93_9ASPA</name>
<dbReference type="AlphaFoldDB" id="A0AAP0BE93"/>
<reference evidence="1 2" key="1">
    <citation type="journal article" date="2022" name="Nat. Plants">
        <title>Genomes of leafy and leafless Platanthera orchids illuminate the evolution of mycoheterotrophy.</title>
        <authorList>
            <person name="Li M.H."/>
            <person name="Liu K.W."/>
            <person name="Li Z."/>
            <person name="Lu H.C."/>
            <person name="Ye Q.L."/>
            <person name="Zhang D."/>
            <person name="Wang J.Y."/>
            <person name="Li Y.F."/>
            <person name="Zhong Z.M."/>
            <person name="Liu X."/>
            <person name="Yu X."/>
            <person name="Liu D.K."/>
            <person name="Tu X.D."/>
            <person name="Liu B."/>
            <person name="Hao Y."/>
            <person name="Liao X.Y."/>
            <person name="Jiang Y.T."/>
            <person name="Sun W.H."/>
            <person name="Chen J."/>
            <person name="Chen Y.Q."/>
            <person name="Ai Y."/>
            <person name="Zhai J.W."/>
            <person name="Wu S.S."/>
            <person name="Zhou Z."/>
            <person name="Hsiao Y.Y."/>
            <person name="Wu W.L."/>
            <person name="Chen Y.Y."/>
            <person name="Lin Y.F."/>
            <person name="Hsu J.L."/>
            <person name="Li C.Y."/>
            <person name="Wang Z.W."/>
            <person name="Zhao X."/>
            <person name="Zhong W.Y."/>
            <person name="Ma X.K."/>
            <person name="Ma L."/>
            <person name="Huang J."/>
            <person name="Chen G.Z."/>
            <person name="Huang M.Z."/>
            <person name="Huang L."/>
            <person name="Peng D.H."/>
            <person name="Luo Y.B."/>
            <person name="Zou S.Q."/>
            <person name="Chen S.P."/>
            <person name="Lan S."/>
            <person name="Tsai W.C."/>
            <person name="Van de Peer Y."/>
            <person name="Liu Z.J."/>
        </authorList>
    </citation>
    <scope>NUCLEOTIDE SEQUENCE [LARGE SCALE GENOMIC DNA]</scope>
    <source>
        <strain evidence="1">Lor287</strain>
    </source>
</reference>
<gene>
    <name evidence="1" type="ORF">KSP39_PZI011748</name>
</gene>
<organism evidence="1 2">
    <name type="scientific">Platanthera zijinensis</name>
    <dbReference type="NCBI Taxonomy" id="2320716"/>
    <lineage>
        <taxon>Eukaryota</taxon>
        <taxon>Viridiplantae</taxon>
        <taxon>Streptophyta</taxon>
        <taxon>Embryophyta</taxon>
        <taxon>Tracheophyta</taxon>
        <taxon>Spermatophyta</taxon>
        <taxon>Magnoliopsida</taxon>
        <taxon>Liliopsida</taxon>
        <taxon>Asparagales</taxon>
        <taxon>Orchidaceae</taxon>
        <taxon>Orchidoideae</taxon>
        <taxon>Orchideae</taxon>
        <taxon>Orchidinae</taxon>
        <taxon>Platanthera</taxon>
    </lineage>
</organism>
<dbReference type="PANTHER" id="PTHR33116">
    <property type="entry name" value="REVERSE TRANSCRIPTASE ZINC-BINDING DOMAIN-CONTAINING PROTEIN-RELATED-RELATED"/>
    <property type="match status" value="1"/>
</dbReference>